<dbReference type="InterPro" id="IPR002577">
    <property type="entry name" value="HTH_HxlR"/>
</dbReference>
<evidence type="ECO:0000259" key="1">
    <source>
        <dbReference type="Pfam" id="PF01638"/>
    </source>
</evidence>
<dbReference type="KEGG" id="rjg:CCGE525_06815"/>
<dbReference type="AlphaFoldDB" id="A0A387FR64"/>
<dbReference type="SUPFAM" id="SSF46785">
    <property type="entry name" value="Winged helix' DNA-binding domain"/>
    <property type="match status" value="1"/>
</dbReference>
<sequence>MENTVPHIGRSRSEEAKSQVAPMVNAIMSQVFFYWAAKACALQQSLLQKCQKQFGRGHVPRVDYALTPLGASLEPIIKAIAVWGEENVFCDSGKQEVRPLPASCAPAVALKSN</sequence>
<keyword evidence="3" id="KW-1185">Reference proteome</keyword>
<protein>
    <submittedName>
        <fullName evidence="2">Transcriptional regulator</fullName>
    </submittedName>
</protein>
<evidence type="ECO:0000313" key="3">
    <source>
        <dbReference type="Proteomes" id="UP000282195"/>
    </source>
</evidence>
<evidence type="ECO:0000313" key="2">
    <source>
        <dbReference type="EMBL" id="AYG58554.1"/>
    </source>
</evidence>
<dbReference type="InterPro" id="IPR036388">
    <property type="entry name" value="WH-like_DNA-bd_sf"/>
</dbReference>
<dbReference type="EMBL" id="CP032694">
    <property type="protein sequence ID" value="AYG58554.1"/>
    <property type="molecule type" value="Genomic_DNA"/>
</dbReference>
<organism evidence="2 3">
    <name type="scientific">Rhizobium jaguaris</name>
    <dbReference type="NCBI Taxonomy" id="1312183"/>
    <lineage>
        <taxon>Bacteria</taxon>
        <taxon>Pseudomonadati</taxon>
        <taxon>Pseudomonadota</taxon>
        <taxon>Alphaproteobacteria</taxon>
        <taxon>Hyphomicrobiales</taxon>
        <taxon>Rhizobiaceae</taxon>
        <taxon>Rhizobium/Agrobacterium group</taxon>
        <taxon>Rhizobium</taxon>
    </lineage>
</organism>
<gene>
    <name evidence="2" type="ORF">CCGE525_06815</name>
</gene>
<dbReference type="RefSeq" id="WP_120703628.1">
    <property type="nucleotide sequence ID" value="NZ_CP032694.1"/>
</dbReference>
<proteinExistence type="predicted"/>
<dbReference type="OrthoDB" id="370168at2"/>
<dbReference type="InterPro" id="IPR036390">
    <property type="entry name" value="WH_DNA-bd_sf"/>
</dbReference>
<feature type="domain" description="HTH hxlR-type" evidence="1">
    <location>
        <begin position="59"/>
        <end position="88"/>
    </location>
</feature>
<dbReference type="Proteomes" id="UP000282195">
    <property type="component" value="Chromosome"/>
</dbReference>
<name>A0A387FR64_9HYPH</name>
<dbReference type="Pfam" id="PF01638">
    <property type="entry name" value="HxlR"/>
    <property type="match status" value="1"/>
</dbReference>
<reference evidence="2 3" key="1">
    <citation type="submission" date="2018-10" db="EMBL/GenBank/DDBJ databases">
        <title>Rhizobium etli, R. leguminosarum and a new Rhizobium genospecies from Phaseolus dumosus.</title>
        <authorList>
            <person name="Ramirez-Puebla S.T."/>
            <person name="Rogel-Hernandez M.A."/>
            <person name="Guerrero G."/>
            <person name="Ormeno-Orrillo E."/>
            <person name="Martinez-Romero J.C."/>
            <person name="Negrete-Yankelevich S."/>
            <person name="Martinez-Romero E."/>
        </authorList>
    </citation>
    <scope>NUCLEOTIDE SEQUENCE [LARGE SCALE GENOMIC DNA]</scope>
    <source>
        <strain evidence="2 3">CCGE525</strain>
    </source>
</reference>
<accession>A0A387FR64</accession>
<dbReference type="Gene3D" id="1.10.10.10">
    <property type="entry name" value="Winged helix-like DNA-binding domain superfamily/Winged helix DNA-binding domain"/>
    <property type="match status" value="1"/>
</dbReference>